<dbReference type="AlphaFoldDB" id="K0R7J7"/>
<protein>
    <submittedName>
        <fullName evidence="3">Uncharacterized protein</fullName>
    </submittedName>
</protein>
<dbReference type="Proteomes" id="UP000266841">
    <property type="component" value="Unassembled WGS sequence"/>
</dbReference>
<sequence length="457" mass="50536">MNKWLNRALAGLALTGALGDNFSPVQSKIKSVGEQPDVSHLTHVVVESADRHPPYSSLVIFQGSFPVALNLNDGMKRMTLLRGSLLDEHKDMDPREVAAELKNILSSQVEHLKKARERLSASDDAEEVSSIINSLNEDSSLAISAPSRHSGVSENKDLAPIDLAPIDTLAASDVVGLDAKDRANIIDDGLIGLIEYTIESLDTVSSDADTTEDENLSNHRRRLLFRESHRSNDYADAYNYEHPHKLQDMSVHYSHGDLPPMKSVRDLRHRMGTAGRRRTQEERPQQCHVCSEDDIHKLQQCAKELTPYDLATRVLGGYVVNDPTSNDHGNLATENLANINDRNKFSLQLSVSEVCAAVNTRNKVKIRSIGKLFDFRNHAVQVKDPEQGSQGGANTPRSKKFSLSHRHAVRCCKDSSEKNSGDWLKSPVAQILSSCPATLEQRWTGDLPHSNSVLAPK</sequence>
<feature type="chain" id="PRO_5003840016" evidence="2">
    <location>
        <begin position="20"/>
        <end position="457"/>
    </location>
</feature>
<feature type="non-terminal residue" evidence="3">
    <location>
        <position position="457"/>
    </location>
</feature>
<feature type="region of interest" description="Disordered" evidence="1">
    <location>
        <begin position="383"/>
        <end position="402"/>
    </location>
</feature>
<reference evidence="3 4" key="1">
    <citation type="journal article" date="2012" name="Genome Biol.">
        <title>Genome and low-iron response of an oceanic diatom adapted to chronic iron limitation.</title>
        <authorList>
            <person name="Lommer M."/>
            <person name="Specht M."/>
            <person name="Roy A.S."/>
            <person name="Kraemer L."/>
            <person name="Andreson R."/>
            <person name="Gutowska M.A."/>
            <person name="Wolf J."/>
            <person name="Bergner S.V."/>
            <person name="Schilhabel M.B."/>
            <person name="Klostermeier U.C."/>
            <person name="Beiko R.G."/>
            <person name="Rosenstiel P."/>
            <person name="Hippler M."/>
            <person name="Laroche J."/>
        </authorList>
    </citation>
    <scope>NUCLEOTIDE SEQUENCE [LARGE SCALE GENOMIC DNA]</scope>
    <source>
        <strain evidence="3 4">CCMP1005</strain>
    </source>
</reference>
<evidence type="ECO:0000313" key="4">
    <source>
        <dbReference type="Proteomes" id="UP000266841"/>
    </source>
</evidence>
<keyword evidence="2" id="KW-0732">Signal</keyword>
<name>K0R7J7_THAOC</name>
<gene>
    <name evidence="3" type="ORF">THAOC_36800</name>
</gene>
<comment type="caution">
    <text evidence="3">The sequence shown here is derived from an EMBL/GenBank/DDBJ whole genome shotgun (WGS) entry which is preliminary data.</text>
</comment>
<evidence type="ECO:0000313" key="3">
    <source>
        <dbReference type="EMBL" id="EJK44646.1"/>
    </source>
</evidence>
<feature type="signal peptide" evidence="2">
    <location>
        <begin position="1"/>
        <end position="19"/>
    </location>
</feature>
<proteinExistence type="predicted"/>
<evidence type="ECO:0000256" key="1">
    <source>
        <dbReference type="SAM" id="MobiDB-lite"/>
    </source>
</evidence>
<organism evidence="3 4">
    <name type="scientific">Thalassiosira oceanica</name>
    <name type="common">Marine diatom</name>
    <dbReference type="NCBI Taxonomy" id="159749"/>
    <lineage>
        <taxon>Eukaryota</taxon>
        <taxon>Sar</taxon>
        <taxon>Stramenopiles</taxon>
        <taxon>Ochrophyta</taxon>
        <taxon>Bacillariophyta</taxon>
        <taxon>Coscinodiscophyceae</taxon>
        <taxon>Thalassiosirophycidae</taxon>
        <taxon>Thalassiosirales</taxon>
        <taxon>Thalassiosiraceae</taxon>
        <taxon>Thalassiosira</taxon>
    </lineage>
</organism>
<evidence type="ECO:0000256" key="2">
    <source>
        <dbReference type="SAM" id="SignalP"/>
    </source>
</evidence>
<accession>K0R7J7</accession>
<dbReference type="EMBL" id="AGNL01049407">
    <property type="protein sequence ID" value="EJK44646.1"/>
    <property type="molecule type" value="Genomic_DNA"/>
</dbReference>
<keyword evidence="4" id="KW-1185">Reference proteome</keyword>